<dbReference type="KEGG" id="chih:GWR21_03710"/>
<feature type="domain" description="DUF4132" evidence="1">
    <location>
        <begin position="362"/>
        <end position="535"/>
    </location>
</feature>
<dbReference type="AlphaFoldDB" id="A0A6B9Z912"/>
<keyword evidence="3" id="KW-1185">Reference proteome</keyword>
<dbReference type="EMBL" id="CP048113">
    <property type="protein sequence ID" value="QHS58738.1"/>
    <property type="molecule type" value="Genomic_DNA"/>
</dbReference>
<evidence type="ECO:0000259" key="1">
    <source>
        <dbReference type="Pfam" id="PF13569"/>
    </source>
</evidence>
<organism evidence="2 3">
    <name type="scientific">Chitinophaga agri</name>
    <dbReference type="NCBI Taxonomy" id="2703787"/>
    <lineage>
        <taxon>Bacteria</taxon>
        <taxon>Pseudomonadati</taxon>
        <taxon>Bacteroidota</taxon>
        <taxon>Chitinophagia</taxon>
        <taxon>Chitinophagales</taxon>
        <taxon>Chitinophagaceae</taxon>
        <taxon>Chitinophaga</taxon>
    </lineage>
</organism>
<sequence length="618" mass="71669">MQFTDFWIGKIQADNLPEAIDAAGLIKYLSVFTSDEQCFHIIYQWHETTLKRTGDWWFPRQELFKLIQSKVNKKGRLTETLMHCLVLLDTSEKKRVTVAEDRVNIQIDIMMHGGPEQLVSRRDALGILVIEFLSNIKSTRQRDYWSSFIDHCLTAGDVNAPHRKWWKRAKELVDRIEPEQFIARLRDWISFCQGQLMSIHSGRKQSFTDYDIDYLSAINHNLLKALIWCSAIPDNKTLLDLLDTYIPWAYKRKGSSGPLSVKTGTACMYAYTFLSFREALTRIARFRGLVRHSATQKSIDKILHGLAQQHEIPPHQLEEYIVPDFGLDQQGMLRVSVGEMTGVYSLQDSGKLALYLEKDGTQLPAVLPATNPALKDFKKLAREIDDTLSASCMRLERSFLRQHPWSYTHWKAFYLDHPLVRNLTTRLIWNFSTNGIQVAGYYYDGNIVDYKGKRLVVSEETQVSLWHPMNGSMKTVKAWRNFLSEHHVAQPFEQVNRVTYTPTPDELTDGYYSSRFACQVLNRDKFRHIISQRGWTLRQKAAHNWSYVPHMALMEWDIRVNFFADKKEEDTVVTDLLNFYREGVPLALCEVPPVVFSEMIRDVSLFVAIAGTTELHNR</sequence>
<evidence type="ECO:0000313" key="3">
    <source>
        <dbReference type="Proteomes" id="UP000476411"/>
    </source>
</evidence>
<dbReference type="Proteomes" id="UP000476411">
    <property type="component" value="Chromosome"/>
</dbReference>
<dbReference type="InterPro" id="IPR025406">
    <property type="entry name" value="DUF4132"/>
</dbReference>
<reference evidence="2 3" key="1">
    <citation type="submission" date="2020-01" db="EMBL/GenBank/DDBJ databases">
        <title>Complete genome sequence of Chitinophaga sp. H33E-04 isolated from quinoa roots.</title>
        <authorList>
            <person name="Weon H.-Y."/>
            <person name="Lee S.A."/>
        </authorList>
    </citation>
    <scope>NUCLEOTIDE SEQUENCE [LARGE SCALE GENOMIC DNA]</scope>
    <source>
        <strain evidence="2 3">H33E-04</strain>
    </source>
</reference>
<dbReference type="Pfam" id="PF13569">
    <property type="entry name" value="DUF4132"/>
    <property type="match status" value="1"/>
</dbReference>
<accession>A0A6B9Z912</accession>
<name>A0A6B9Z912_9BACT</name>
<protein>
    <submittedName>
        <fullName evidence="2">DUF4132 domain-containing protein</fullName>
    </submittedName>
</protein>
<gene>
    <name evidence="2" type="ORF">GWR21_03710</name>
</gene>
<evidence type="ECO:0000313" key="2">
    <source>
        <dbReference type="EMBL" id="QHS58738.1"/>
    </source>
</evidence>
<proteinExistence type="predicted"/>
<dbReference type="RefSeq" id="WP_162330441.1">
    <property type="nucleotide sequence ID" value="NZ_CP048113.1"/>
</dbReference>